<name>A0A9D1H118_9ACTN</name>
<dbReference type="EMBL" id="DVLP01000329">
    <property type="protein sequence ID" value="HIT76135.1"/>
    <property type="molecule type" value="Genomic_DNA"/>
</dbReference>
<accession>A0A9D1H118</accession>
<dbReference type="Proteomes" id="UP000886842">
    <property type="component" value="Unassembled WGS sequence"/>
</dbReference>
<evidence type="ECO:0000313" key="1">
    <source>
        <dbReference type="EMBL" id="HIT76135.1"/>
    </source>
</evidence>
<dbReference type="InterPro" id="IPR013785">
    <property type="entry name" value="Aldolase_TIM"/>
</dbReference>
<reference evidence="1" key="1">
    <citation type="submission" date="2020-10" db="EMBL/GenBank/DDBJ databases">
        <authorList>
            <person name="Gilroy R."/>
        </authorList>
    </citation>
    <scope>NUCLEOTIDE SEQUENCE</scope>
    <source>
        <strain evidence="1">ChiGjej1B1-24693</strain>
    </source>
</reference>
<sequence length="661" mass="73556">MTAMAHADFDGTTLVVGNALIERRWRLDGTSLTATGLTDLRTGRDWAAGEPPAPSLAREVAGATGPTELRVECKPIDIVGVEALHAELVTPTEQGDLVRRFVVLDDFAAIAQQLVSVPSVAGSGPATTDEAVATGTETDAPRSEIDPSDVIDALTIDPLHCRLVAPRFVDQTDHHNEVVQQREWLLHPSEKSIAVQGNLWFLEHNPSGAGVGMLKIAPGPEHRFDRVPDDLQIIGEHLVTRGHGVSPTGYRQWTFLHDNGPTGRTTAVQRLQLQLRPVVPGRDGLAVSNTWGDRSQDSRMTEDFLLAEVAAAAELGVDVVQLDDGWQKGTTANAWNRPQDGAWGDYWAIDPQFWTPRPSGLPNGLEPVVDAAHRAGLHVGLWFSPDSSSEFANWEADRDCLTDLVTRHGITQVKSDGVLLTSARAERRYRRLIDQMLQRTDGALTFDLDVTAQVRLGYWGAPHAGPVFVENRYTDFHNYWPHQTLRTLWRLSHHLHPVRLRLEFLNPYRNTDRYAGDPLAPERYRPATLFATVMMASPLAWFELSEAPAEFRAEIAELVRIWKQVRHRIHTEVVLPIGDEPDGWSWTGLCTAPREGDAYAVVFRPLDSGPDWSFRLPHNDLPNSDLDRVEWLHGNGRAVVDNGRVRVEIDEPLGHAFLRIH</sequence>
<reference evidence="1" key="2">
    <citation type="journal article" date="2021" name="PeerJ">
        <title>Extensive microbial diversity within the chicken gut microbiome revealed by metagenomics and culture.</title>
        <authorList>
            <person name="Gilroy R."/>
            <person name="Ravi A."/>
            <person name="Getino M."/>
            <person name="Pursley I."/>
            <person name="Horton D.L."/>
            <person name="Alikhan N.F."/>
            <person name="Baker D."/>
            <person name="Gharbi K."/>
            <person name="Hall N."/>
            <person name="Watson M."/>
            <person name="Adriaenssens E.M."/>
            <person name="Foster-Nyarko E."/>
            <person name="Jarju S."/>
            <person name="Secka A."/>
            <person name="Antonio M."/>
            <person name="Oren A."/>
            <person name="Chaudhuri R.R."/>
            <person name="La Ragione R."/>
            <person name="Hildebrand F."/>
            <person name="Pallen M.J."/>
        </authorList>
    </citation>
    <scope>NUCLEOTIDE SEQUENCE</scope>
    <source>
        <strain evidence="1">ChiGjej1B1-24693</strain>
    </source>
</reference>
<gene>
    <name evidence="1" type="ORF">IAA98_11150</name>
</gene>
<dbReference type="Gene3D" id="3.20.20.70">
    <property type="entry name" value="Aldolase class I"/>
    <property type="match status" value="1"/>
</dbReference>
<organism evidence="1 2">
    <name type="scientific">Candidatus Avipropionibacterium avicola</name>
    <dbReference type="NCBI Taxonomy" id="2840701"/>
    <lineage>
        <taxon>Bacteria</taxon>
        <taxon>Bacillati</taxon>
        <taxon>Actinomycetota</taxon>
        <taxon>Actinomycetes</taxon>
        <taxon>Propionibacteriales</taxon>
        <taxon>Propionibacteriaceae</taxon>
        <taxon>Propionibacteriaceae incertae sedis</taxon>
        <taxon>Candidatus Avipropionibacterium</taxon>
    </lineage>
</organism>
<dbReference type="AlphaFoldDB" id="A0A9D1H118"/>
<evidence type="ECO:0000313" key="2">
    <source>
        <dbReference type="Proteomes" id="UP000886842"/>
    </source>
</evidence>
<proteinExistence type="predicted"/>
<dbReference type="InterPro" id="IPR017853">
    <property type="entry name" value="GH"/>
</dbReference>
<comment type="caution">
    <text evidence="1">The sequence shown here is derived from an EMBL/GenBank/DDBJ whole genome shotgun (WGS) entry which is preliminary data.</text>
</comment>
<protein>
    <submittedName>
        <fullName evidence="1">Alpha-galactosidase</fullName>
    </submittedName>
</protein>
<dbReference type="SUPFAM" id="SSF51445">
    <property type="entry name" value="(Trans)glycosidases"/>
    <property type="match status" value="1"/>
</dbReference>